<dbReference type="GO" id="GO:0046872">
    <property type="term" value="F:metal ion binding"/>
    <property type="evidence" value="ECO:0007669"/>
    <property type="project" value="UniProtKB-KW"/>
</dbReference>
<dbReference type="SFLD" id="SFLDG01111">
    <property type="entry name" value="Uncharacterised_Radical_SAM_Su"/>
    <property type="match status" value="1"/>
</dbReference>
<dbReference type="InterPro" id="IPR058240">
    <property type="entry name" value="rSAM_sf"/>
</dbReference>
<dbReference type="SUPFAM" id="SSF102114">
    <property type="entry name" value="Radical SAM enzymes"/>
    <property type="match status" value="1"/>
</dbReference>
<dbReference type="GO" id="GO:0051539">
    <property type="term" value="F:4 iron, 4 sulfur cluster binding"/>
    <property type="evidence" value="ECO:0007669"/>
    <property type="project" value="UniProtKB-KW"/>
</dbReference>
<evidence type="ECO:0000256" key="2">
    <source>
        <dbReference type="ARBA" id="ARBA00022485"/>
    </source>
</evidence>
<sequence length="203" mass="22407">MKTSQQETLAYTLHGNRYLNITYQCTLRCAFCPKFNGTWEVQGIDLRLRREPSVDEIIAAAGDPSNYNEMVFCGLGETTLRWDTMIGIATALKAKGAKIRLNSDGLANLVHSRDVTPEMKGLIDSLSVSMNAHNETVYNKHCRPKLAGSYQAMLNFVALAKQTVPDVSVTAINGLEGVDIQACEDIATELGVHFRRRELDVVG</sequence>
<feature type="domain" description="Radical SAM core" evidence="7">
    <location>
        <begin position="20"/>
        <end position="188"/>
    </location>
</feature>
<evidence type="ECO:0000256" key="6">
    <source>
        <dbReference type="ARBA" id="ARBA00023014"/>
    </source>
</evidence>
<dbReference type="PANTHER" id="PTHR30352">
    <property type="entry name" value="PYRUVATE FORMATE-LYASE-ACTIVATING ENZYME"/>
    <property type="match status" value="1"/>
</dbReference>
<name>A0A3B0Z5K0_9ZZZZ</name>
<evidence type="ECO:0000256" key="4">
    <source>
        <dbReference type="ARBA" id="ARBA00022723"/>
    </source>
</evidence>
<keyword evidence="2" id="KW-0004">4Fe-4S</keyword>
<evidence type="ECO:0000256" key="1">
    <source>
        <dbReference type="ARBA" id="ARBA00001966"/>
    </source>
</evidence>
<dbReference type="NCBIfam" id="TIGR04038">
    <property type="entry name" value="tatD_link_rSAM"/>
    <property type="match status" value="1"/>
</dbReference>
<dbReference type="InterPro" id="IPR013785">
    <property type="entry name" value="Aldolase_TIM"/>
</dbReference>
<keyword evidence="4" id="KW-0479">Metal-binding</keyword>
<dbReference type="SFLD" id="SFLDS00029">
    <property type="entry name" value="Radical_SAM"/>
    <property type="match status" value="1"/>
</dbReference>
<keyword evidence="5" id="KW-0408">Iron</keyword>
<evidence type="ECO:0000259" key="7">
    <source>
        <dbReference type="Pfam" id="PF04055"/>
    </source>
</evidence>
<dbReference type="GO" id="GO:0003824">
    <property type="term" value="F:catalytic activity"/>
    <property type="evidence" value="ECO:0007669"/>
    <property type="project" value="InterPro"/>
</dbReference>
<reference evidence="8" key="1">
    <citation type="submission" date="2018-06" db="EMBL/GenBank/DDBJ databases">
        <authorList>
            <person name="Zhirakovskaya E."/>
        </authorList>
    </citation>
    <scope>NUCLEOTIDE SEQUENCE</scope>
</reference>
<dbReference type="InterPro" id="IPR034457">
    <property type="entry name" value="Organic_radical-activating"/>
</dbReference>
<evidence type="ECO:0000313" key="8">
    <source>
        <dbReference type="EMBL" id="VAW88715.1"/>
    </source>
</evidence>
<gene>
    <name evidence="8" type="ORF">MNBD_GAMMA16-109</name>
</gene>
<keyword evidence="3" id="KW-0949">S-adenosyl-L-methionine</keyword>
<dbReference type="EMBL" id="UOFO01000150">
    <property type="protein sequence ID" value="VAW88715.1"/>
    <property type="molecule type" value="Genomic_DNA"/>
</dbReference>
<keyword evidence="6" id="KW-0411">Iron-sulfur</keyword>
<proteinExistence type="predicted"/>
<evidence type="ECO:0000256" key="5">
    <source>
        <dbReference type="ARBA" id="ARBA00023004"/>
    </source>
</evidence>
<evidence type="ECO:0000256" key="3">
    <source>
        <dbReference type="ARBA" id="ARBA00022691"/>
    </source>
</evidence>
<dbReference type="InterPro" id="IPR023821">
    <property type="entry name" value="rSAM_TatD-assoc"/>
</dbReference>
<organism evidence="8">
    <name type="scientific">hydrothermal vent metagenome</name>
    <dbReference type="NCBI Taxonomy" id="652676"/>
    <lineage>
        <taxon>unclassified sequences</taxon>
        <taxon>metagenomes</taxon>
        <taxon>ecological metagenomes</taxon>
    </lineage>
</organism>
<dbReference type="Gene3D" id="3.20.20.70">
    <property type="entry name" value="Aldolase class I"/>
    <property type="match status" value="1"/>
</dbReference>
<comment type="cofactor">
    <cofactor evidence="1">
        <name>[4Fe-4S] cluster</name>
        <dbReference type="ChEBI" id="CHEBI:49883"/>
    </cofactor>
</comment>
<dbReference type="AlphaFoldDB" id="A0A3B0Z5K0"/>
<protein>
    <submittedName>
        <fullName evidence="8">Radical SAM domain protein</fullName>
    </submittedName>
</protein>
<dbReference type="PANTHER" id="PTHR30352:SF5">
    <property type="entry name" value="PYRUVATE FORMATE-LYASE 1-ACTIVATING ENZYME"/>
    <property type="match status" value="1"/>
</dbReference>
<dbReference type="CDD" id="cd01335">
    <property type="entry name" value="Radical_SAM"/>
    <property type="match status" value="1"/>
</dbReference>
<dbReference type="Pfam" id="PF04055">
    <property type="entry name" value="Radical_SAM"/>
    <property type="match status" value="1"/>
</dbReference>
<dbReference type="InterPro" id="IPR007197">
    <property type="entry name" value="rSAM"/>
</dbReference>
<accession>A0A3B0Z5K0</accession>